<dbReference type="Pfam" id="PF00593">
    <property type="entry name" value="TonB_dep_Rec_b-barrel"/>
    <property type="match status" value="1"/>
</dbReference>
<evidence type="ECO:0000313" key="20">
    <source>
        <dbReference type="EMBL" id="EIL91555.1"/>
    </source>
</evidence>
<evidence type="ECO:0000256" key="8">
    <source>
        <dbReference type="ARBA" id="ARBA00023004"/>
    </source>
</evidence>
<accession>I4VWG4</accession>
<keyword evidence="6 14" id="KW-0812">Transmembrane</keyword>
<evidence type="ECO:0000256" key="15">
    <source>
        <dbReference type="PROSITE-ProRule" id="PRU10144"/>
    </source>
</evidence>
<dbReference type="RefSeq" id="WP_007080404.1">
    <property type="nucleotide sequence ID" value="NZ_AJXU01000018.1"/>
</dbReference>
<dbReference type="InterPro" id="IPR037066">
    <property type="entry name" value="Plug_dom_sf"/>
</dbReference>
<evidence type="ECO:0000259" key="19">
    <source>
        <dbReference type="Pfam" id="PF07715"/>
    </source>
</evidence>
<gene>
    <name evidence="20" type="ORF">UU9_03817</name>
</gene>
<feature type="domain" description="TonB-dependent receptor-like beta-barrel" evidence="18">
    <location>
        <begin position="226"/>
        <end position="667"/>
    </location>
</feature>
<evidence type="ECO:0000256" key="17">
    <source>
        <dbReference type="SAM" id="MobiDB-lite"/>
    </source>
</evidence>
<dbReference type="Gene3D" id="2.40.170.20">
    <property type="entry name" value="TonB-dependent receptor, beta-barrel domain"/>
    <property type="match status" value="1"/>
</dbReference>
<dbReference type="PROSITE" id="PS52016">
    <property type="entry name" value="TONB_DEPENDENT_REC_3"/>
    <property type="match status" value="1"/>
</dbReference>
<dbReference type="GO" id="GO:0015344">
    <property type="term" value="F:siderophore uptake transmembrane transporter activity"/>
    <property type="evidence" value="ECO:0007669"/>
    <property type="project" value="TreeGrafter"/>
</dbReference>
<evidence type="ECO:0000256" key="3">
    <source>
        <dbReference type="ARBA" id="ARBA00022448"/>
    </source>
</evidence>
<dbReference type="InterPro" id="IPR010917">
    <property type="entry name" value="TonB_rcpt_CS"/>
</dbReference>
<dbReference type="CDD" id="cd01347">
    <property type="entry name" value="ligand_gated_channel"/>
    <property type="match status" value="1"/>
</dbReference>
<keyword evidence="21" id="KW-1185">Reference proteome</keyword>
<proteinExistence type="inferred from homology"/>
<dbReference type="GO" id="GO:0009279">
    <property type="term" value="C:cell outer membrane"/>
    <property type="evidence" value="ECO:0007669"/>
    <property type="project" value="UniProtKB-SubCell"/>
</dbReference>
<dbReference type="GO" id="GO:0015891">
    <property type="term" value="P:siderophore transport"/>
    <property type="evidence" value="ECO:0007669"/>
    <property type="project" value="InterPro"/>
</dbReference>
<dbReference type="InterPro" id="IPR000531">
    <property type="entry name" value="Beta-barrel_TonB"/>
</dbReference>
<evidence type="ECO:0000256" key="11">
    <source>
        <dbReference type="ARBA" id="ARBA00023136"/>
    </source>
</evidence>
<dbReference type="InterPro" id="IPR010105">
    <property type="entry name" value="TonB_sidphr_rcpt"/>
</dbReference>
<dbReference type="AlphaFoldDB" id="I4VWG4"/>
<dbReference type="PANTHER" id="PTHR32552">
    <property type="entry name" value="FERRICHROME IRON RECEPTOR-RELATED"/>
    <property type="match status" value="1"/>
</dbReference>
<dbReference type="OrthoDB" id="8663017at2"/>
<keyword evidence="3 14" id="KW-0813">Transport</keyword>
<dbReference type="EMBL" id="AJXU01000018">
    <property type="protein sequence ID" value="EIL91555.1"/>
    <property type="molecule type" value="Genomic_DNA"/>
</dbReference>
<dbReference type="GO" id="GO:0038023">
    <property type="term" value="F:signaling receptor activity"/>
    <property type="evidence" value="ECO:0007669"/>
    <property type="project" value="InterPro"/>
</dbReference>
<evidence type="ECO:0000256" key="4">
    <source>
        <dbReference type="ARBA" id="ARBA00022452"/>
    </source>
</evidence>
<keyword evidence="4 14" id="KW-1134">Transmembrane beta strand</keyword>
<keyword evidence="8" id="KW-0408">Iron</keyword>
<reference evidence="20 21" key="1">
    <citation type="journal article" date="2012" name="J. Bacteriol.">
        <title>Genome sequences for six rhodanobacter strains, isolated from soils and the terrestrial subsurface, with variable denitrification capabilities.</title>
        <authorList>
            <person name="Kostka J.E."/>
            <person name="Green S.J."/>
            <person name="Rishishwar L."/>
            <person name="Prakash O."/>
            <person name="Katz L.S."/>
            <person name="Marino-Ramirez L."/>
            <person name="Jordan I.K."/>
            <person name="Munk C."/>
            <person name="Ivanova N."/>
            <person name="Mikhailova N."/>
            <person name="Watson D.B."/>
            <person name="Brown S.D."/>
            <person name="Palumbo A.V."/>
            <person name="Brooks S.C."/>
        </authorList>
    </citation>
    <scope>NUCLEOTIDE SEQUENCE [LARGE SCALE GENOMIC DNA]</scope>
    <source>
        <strain evidence="21">Jip2T</strain>
    </source>
</reference>
<keyword evidence="12 20" id="KW-0675">Receptor</keyword>
<dbReference type="eggNOG" id="COG4773">
    <property type="taxonomic scope" value="Bacteria"/>
</dbReference>
<feature type="region of interest" description="Disordered" evidence="17">
    <location>
        <begin position="1"/>
        <end position="20"/>
    </location>
</feature>
<comment type="caution">
    <text evidence="20">The sequence shown here is derived from an EMBL/GenBank/DDBJ whole genome shotgun (WGS) entry which is preliminary data.</text>
</comment>
<feature type="short sequence motif" description="TonB C-terminal box" evidence="15">
    <location>
        <begin position="679"/>
        <end position="696"/>
    </location>
</feature>
<dbReference type="Gene3D" id="2.170.130.10">
    <property type="entry name" value="TonB-dependent receptor, plug domain"/>
    <property type="match status" value="1"/>
</dbReference>
<dbReference type="NCBIfam" id="TIGR01783">
    <property type="entry name" value="TonB-siderophor"/>
    <property type="match status" value="1"/>
</dbReference>
<dbReference type="PANTHER" id="PTHR32552:SF74">
    <property type="entry name" value="HYDROXAMATE SIDEROPHORE RECEPTOR FHUE"/>
    <property type="match status" value="1"/>
</dbReference>
<dbReference type="PATRIC" id="fig|1163408.3.peg.783"/>
<dbReference type="STRING" id="1163408.UU9_03817"/>
<evidence type="ECO:0000256" key="2">
    <source>
        <dbReference type="ARBA" id="ARBA00009810"/>
    </source>
</evidence>
<keyword evidence="9" id="KW-0406">Ion transport</keyword>
<name>I4VWG4_9GAMM</name>
<feature type="domain" description="TonB-dependent receptor plug" evidence="19">
    <location>
        <begin position="51"/>
        <end position="150"/>
    </location>
</feature>
<evidence type="ECO:0000256" key="1">
    <source>
        <dbReference type="ARBA" id="ARBA00004571"/>
    </source>
</evidence>
<evidence type="ECO:0000256" key="9">
    <source>
        <dbReference type="ARBA" id="ARBA00023065"/>
    </source>
</evidence>
<organism evidence="20 21">
    <name type="scientific">Rhodanobacter fulvus Jip2</name>
    <dbReference type="NCBI Taxonomy" id="1163408"/>
    <lineage>
        <taxon>Bacteria</taxon>
        <taxon>Pseudomonadati</taxon>
        <taxon>Pseudomonadota</taxon>
        <taxon>Gammaproteobacteria</taxon>
        <taxon>Lysobacterales</taxon>
        <taxon>Rhodanobacteraceae</taxon>
        <taxon>Rhodanobacter</taxon>
    </lineage>
</organism>
<evidence type="ECO:0000256" key="13">
    <source>
        <dbReference type="ARBA" id="ARBA00023237"/>
    </source>
</evidence>
<evidence type="ECO:0000256" key="7">
    <source>
        <dbReference type="ARBA" id="ARBA00022729"/>
    </source>
</evidence>
<keyword evidence="13 14" id="KW-0998">Cell outer membrane</keyword>
<dbReference type="Pfam" id="PF07715">
    <property type="entry name" value="Plug"/>
    <property type="match status" value="1"/>
</dbReference>
<comment type="similarity">
    <text evidence="2 14 16">Belongs to the TonB-dependent receptor family.</text>
</comment>
<dbReference type="PROSITE" id="PS01156">
    <property type="entry name" value="TONB_DEPENDENT_REC_2"/>
    <property type="match status" value="1"/>
</dbReference>
<sequence length="696" mass="75990">MALACSSGAALATPQPAGDGGDATDLGAVMVVAQRADRVSSGATNLDLGIKDTPQSISVVSDEQMAQFGATSVNDALRLATGVQVEEWETNRTTYTSRGFDIENTQIDGVGLPNGWGVATGAMDAYGYEKLEVIRGANGLLTGVGNAAGTINYVRKRPTNDEQGSVGISYGSWGTTRVQADYSTPFTTDGSWAGRVVAAHEEGDSYLRGKDDKRDFLYGVIDGQVGENGTLALGYSWQKAKTNGNMWGALSFMYSDGSQAEWDRGASTTQDWTYWNTTSQTGFLEYTHQLAADWQLKLSYNYRRIDNDTRMFYATDVDGTGMQPGTNLGLYGYPWGGPDATTAHLGAATLNGHFQLFGRDQELTLGVSVGRSEATNREYAQAICGTETCGYIAMPGFPWAGDAVAEPQWGELSVYSTLDQRLKRAFGATRLALTDRLKAVVGFNYANYHRDGANYGVPFDQTEGHTSPYGGLTYDFNEHVLGYVSYSDIYQPQDQADKEQRYLDPTKGTNVEVGVKADWLDHRLLTTLAVFKAEQDGLATGIGYNDDGQYYYGGVDVESKGVEFEATGKLGDNVDLVFGYTALKLTGQDGDDTYRWVPRRTANLMLSAHLPSYTPLSFGIGGRWQSAISNVETSGFAVRQGSYAVFNGFVAWDFRPDATLRFNVRNIGNEKYINTLRYSGFYGAPRNYMLSLDWRF</sequence>
<keyword evidence="10 16" id="KW-0798">TonB box</keyword>
<keyword evidence="5" id="KW-0410">Iron transport</keyword>
<evidence type="ECO:0000256" key="6">
    <source>
        <dbReference type="ARBA" id="ARBA00022692"/>
    </source>
</evidence>
<evidence type="ECO:0000313" key="21">
    <source>
        <dbReference type="Proteomes" id="UP000004210"/>
    </source>
</evidence>
<dbReference type="InterPro" id="IPR039426">
    <property type="entry name" value="TonB-dep_rcpt-like"/>
</dbReference>
<evidence type="ECO:0000259" key="18">
    <source>
        <dbReference type="Pfam" id="PF00593"/>
    </source>
</evidence>
<dbReference type="InterPro" id="IPR036942">
    <property type="entry name" value="Beta-barrel_TonB_sf"/>
</dbReference>
<keyword evidence="7" id="KW-0732">Signal</keyword>
<evidence type="ECO:0000256" key="5">
    <source>
        <dbReference type="ARBA" id="ARBA00022496"/>
    </source>
</evidence>
<evidence type="ECO:0000256" key="12">
    <source>
        <dbReference type="ARBA" id="ARBA00023170"/>
    </source>
</evidence>
<evidence type="ECO:0000256" key="10">
    <source>
        <dbReference type="ARBA" id="ARBA00023077"/>
    </source>
</evidence>
<comment type="subcellular location">
    <subcellularLocation>
        <location evidence="1 14">Cell outer membrane</location>
        <topology evidence="1 14">Multi-pass membrane protein</topology>
    </subcellularLocation>
</comment>
<dbReference type="InterPro" id="IPR012910">
    <property type="entry name" value="Plug_dom"/>
</dbReference>
<protein>
    <submittedName>
        <fullName evidence="20">TonB-dependent siderophore receptor</fullName>
    </submittedName>
</protein>
<evidence type="ECO:0000256" key="16">
    <source>
        <dbReference type="RuleBase" id="RU003357"/>
    </source>
</evidence>
<dbReference type="Proteomes" id="UP000004210">
    <property type="component" value="Unassembled WGS sequence"/>
</dbReference>
<evidence type="ECO:0000256" key="14">
    <source>
        <dbReference type="PROSITE-ProRule" id="PRU01360"/>
    </source>
</evidence>
<dbReference type="SUPFAM" id="SSF56935">
    <property type="entry name" value="Porins"/>
    <property type="match status" value="1"/>
</dbReference>
<keyword evidence="11 14" id="KW-0472">Membrane</keyword>